<dbReference type="Proteomes" id="UP000198858">
    <property type="component" value="Chromosome I"/>
</dbReference>
<dbReference type="AlphaFoldDB" id="A0A1H1KSW5"/>
<proteinExistence type="predicted"/>
<feature type="transmembrane region" description="Helical" evidence="1">
    <location>
        <begin position="122"/>
        <end position="145"/>
    </location>
</feature>
<dbReference type="STRING" id="1250231.SAMN04488552_0131"/>
<protein>
    <submittedName>
        <fullName evidence="2">Uncharacterized protein</fullName>
    </submittedName>
</protein>
<dbReference type="RefSeq" id="WP_089660868.1">
    <property type="nucleotide sequence ID" value="NZ_LT629745.1"/>
</dbReference>
<evidence type="ECO:0000313" key="2">
    <source>
        <dbReference type="EMBL" id="SDR65461.1"/>
    </source>
</evidence>
<reference evidence="2 3" key="1">
    <citation type="submission" date="2016-10" db="EMBL/GenBank/DDBJ databases">
        <authorList>
            <person name="Varghese N."/>
            <person name="Submissions S."/>
        </authorList>
    </citation>
    <scope>NUCLEOTIDE SEQUENCE [LARGE SCALE GENOMIC DNA]</scope>
    <source>
        <strain evidence="2 3">Mar_2010_102</strain>
    </source>
</reference>
<feature type="transmembrane region" description="Helical" evidence="1">
    <location>
        <begin position="165"/>
        <end position="188"/>
    </location>
</feature>
<sequence length="212" mass="25422">MDDLDLLKEDWKKQEKSLPHLSYNEIYKMIWKKSSSIVKWIFVISILEFFLGAILNIVLADKEYWQQMEKYNLTEFTIIVYIVSYLITFYFIYRFYRNYKRISTTDNASLLMKNILRTRKTVKYYIGFILISSGIVFLITMTLMLRNHAIDAESTTRDMSFDTTQWLIFLGGTLLALAILLGVIWLIYRVVYGILLRRLYKNYKELKKLEME</sequence>
<keyword evidence="1" id="KW-0472">Membrane</keyword>
<dbReference type="EMBL" id="LT629745">
    <property type="protein sequence ID" value="SDR65461.1"/>
    <property type="molecule type" value="Genomic_DNA"/>
</dbReference>
<feature type="transmembrane region" description="Helical" evidence="1">
    <location>
        <begin position="78"/>
        <end position="96"/>
    </location>
</feature>
<keyword evidence="1" id="KW-1133">Transmembrane helix</keyword>
<gene>
    <name evidence="2" type="ORF">SAMN04488552_0131</name>
</gene>
<feature type="transmembrane region" description="Helical" evidence="1">
    <location>
        <begin position="37"/>
        <end position="58"/>
    </location>
</feature>
<keyword evidence="1" id="KW-0812">Transmembrane</keyword>
<organism evidence="2 3">
    <name type="scientific">Christiangramia echinicola</name>
    <dbReference type="NCBI Taxonomy" id="279359"/>
    <lineage>
        <taxon>Bacteria</taxon>
        <taxon>Pseudomonadati</taxon>
        <taxon>Bacteroidota</taxon>
        <taxon>Flavobacteriia</taxon>
        <taxon>Flavobacteriales</taxon>
        <taxon>Flavobacteriaceae</taxon>
        <taxon>Christiangramia</taxon>
    </lineage>
</organism>
<name>A0A1H1KSW5_9FLAO</name>
<evidence type="ECO:0000256" key="1">
    <source>
        <dbReference type="SAM" id="Phobius"/>
    </source>
</evidence>
<accession>A0A1H1KSW5</accession>
<evidence type="ECO:0000313" key="3">
    <source>
        <dbReference type="Proteomes" id="UP000198858"/>
    </source>
</evidence>
<keyword evidence="3" id="KW-1185">Reference proteome</keyword>